<keyword evidence="6" id="KW-0414">Isoprene biosynthesis</keyword>
<dbReference type="Gene3D" id="1.10.600.10">
    <property type="entry name" value="Farnesyl Diphosphate Synthase"/>
    <property type="match status" value="1"/>
</dbReference>
<keyword evidence="3" id="KW-0808">Transferase</keyword>
<dbReference type="PANTHER" id="PTHR12001:SF69">
    <property type="entry name" value="ALL TRANS-POLYPRENYL-DIPHOSPHATE SYNTHASE PDSS1"/>
    <property type="match status" value="1"/>
</dbReference>
<reference evidence="7" key="1">
    <citation type="submission" date="2021-01" db="EMBL/GenBank/DDBJ databases">
        <authorList>
            <person name="Corre E."/>
            <person name="Pelletier E."/>
            <person name="Niang G."/>
            <person name="Scheremetjew M."/>
            <person name="Finn R."/>
            <person name="Kale V."/>
            <person name="Holt S."/>
            <person name="Cochrane G."/>
            <person name="Meng A."/>
            <person name="Brown T."/>
            <person name="Cohen L."/>
        </authorList>
    </citation>
    <scope>NUCLEOTIDE SEQUENCE</scope>
    <source>
        <strain evidence="7">CCMP281</strain>
    </source>
</reference>
<comment type="similarity">
    <text evidence="2">Belongs to the FPP/GGPP synthase family.</text>
</comment>
<keyword evidence="5" id="KW-0460">Magnesium</keyword>
<evidence type="ECO:0000256" key="5">
    <source>
        <dbReference type="ARBA" id="ARBA00022842"/>
    </source>
</evidence>
<dbReference type="InterPro" id="IPR033749">
    <property type="entry name" value="Polyprenyl_synt_CS"/>
</dbReference>
<dbReference type="PROSITE" id="PS00444">
    <property type="entry name" value="POLYPRENYL_SYNTHASE_2"/>
    <property type="match status" value="1"/>
</dbReference>
<dbReference type="EMBL" id="HBHX01024021">
    <property type="protein sequence ID" value="CAE0112699.1"/>
    <property type="molecule type" value="Transcribed_RNA"/>
</dbReference>
<sequence length="195" mass="21246">MVQDAEVVKLIAEVLREMVHGEVIQAKAKPQELLSFDHYLHKTYCKTAALIALSCEAVAVLGQQPHVVRVALKSYGRHLGIAYQLIDDLLDFTASTNDLGKPALADMAQGLATAPTLFALEEFPELDRLILRGFSEHGDAAIACDYISRSRGVSRTQELAASHTQQAANAIGVLRPSEARDGLLRLCSDVLNRRA</sequence>
<dbReference type="Pfam" id="PF00348">
    <property type="entry name" value="polyprenyl_synt"/>
    <property type="match status" value="1"/>
</dbReference>
<comment type="cofactor">
    <cofactor evidence="1">
        <name>Mg(2+)</name>
        <dbReference type="ChEBI" id="CHEBI:18420"/>
    </cofactor>
</comment>
<evidence type="ECO:0000256" key="4">
    <source>
        <dbReference type="ARBA" id="ARBA00022723"/>
    </source>
</evidence>
<evidence type="ECO:0000256" key="3">
    <source>
        <dbReference type="ARBA" id="ARBA00022679"/>
    </source>
</evidence>
<dbReference type="InterPro" id="IPR008949">
    <property type="entry name" value="Isoprenoid_synthase_dom_sf"/>
</dbReference>
<proteinExistence type="inferred from homology"/>
<evidence type="ECO:0000256" key="2">
    <source>
        <dbReference type="ARBA" id="ARBA00006706"/>
    </source>
</evidence>
<evidence type="ECO:0000313" key="7">
    <source>
        <dbReference type="EMBL" id="CAE0112699.1"/>
    </source>
</evidence>
<evidence type="ECO:0000256" key="1">
    <source>
        <dbReference type="ARBA" id="ARBA00001946"/>
    </source>
</evidence>
<gene>
    <name evidence="7" type="ORF">HERI1096_LOCUS13359</name>
</gene>
<dbReference type="GO" id="GO:0004659">
    <property type="term" value="F:prenyltransferase activity"/>
    <property type="evidence" value="ECO:0007669"/>
    <property type="project" value="InterPro"/>
</dbReference>
<dbReference type="InterPro" id="IPR000092">
    <property type="entry name" value="Polyprenyl_synt"/>
</dbReference>
<dbReference type="SUPFAM" id="SSF48576">
    <property type="entry name" value="Terpenoid synthases"/>
    <property type="match status" value="1"/>
</dbReference>
<dbReference type="GO" id="GO:1990234">
    <property type="term" value="C:transferase complex"/>
    <property type="evidence" value="ECO:0007669"/>
    <property type="project" value="TreeGrafter"/>
</dbReference>
<dbReference type="GO" id="GO:0046872">
    <property type="term" value="F:metal ion binding"/>
    <property type="evidence" value="ECO:0007669"/>
    <property type="project" value="UniProtKB-KW"/>
</dbReference>
<dbReference type="GO" id="GO:0006744">
    <property type="term" value="P:ubiquinone biosynthetic process"/>
    <property type="evidence" value="ECO:0007669"/>
    <property type="project" value="TreeGrafter"/>
</dbReference>
<organism evidence="7">
    <name type="scientific">Haptolina ericina</name>
    <dbReference type="NCBI Taxonomy" id="156174"/>
    <lineage>
        <taxon>Eukaryota</taxon>
        <taxon>Haptista</taxon>
        <taxon>Haptophyta</taxon>
        <taxon>Prymnesiophyceae</taxon>
        <taxon>Prymnesiales</taxon>
        <taxon>Prymnesiaceae</taxon>
        <taxon>Haptolina</taxon>
    </lineage>
</organism>
<accession>A0A7S3ATS5</accession>
<evidence type="ECO:0000256" key="6">
    <source>
        <dbReference type="ARBA" id="ARBA00023229"/>
    </source>
</evidence>
<protein>
    <submittedName>
        <fullName evidence="7">Uncharacterized protein</fullName>
    </submittedName>
</protein>
<dbReference type="PANTHER" id="PTHR12001">
    <property type="entry name" value="GERANYLGERANYL PYROPHOSPHATE SYNTHASE"/>
    <property type="match status" value="1"/>
</dbReference>
<dbReference type="GO" id="GO:0008299">
    <property type="term" value="P:isoprenoid biosynthetic process"/>
    <property type="evidence" value="ECO:0007669"/>
    <property type="project" value="UniProtKB-KW"/>
</dbReference>
<dbReference type="AlphaFoldDB" id="A0A7S3ATS5"/>
<keyword evidence="4" id="KW-0479">Metal-binding</keyword>
<name>A0A7S3ATS5_9EUKA</name>